<feature type="chain" id="PRO_5009192949" evidence="2">
    <location>
        <begin position="33"/>
        <end position="489"/>
    </location>
</feature>
<keyword evidence="4" id="KW-1185">Reference proteome</keyword>
<dbReference type="AlphaFoldDB" id="A0A1E7FCL9"/>
<dbReference type="EMBL" id="KV784359">
    <property type="protein sequence ID" value="OEU15932.1"/>
    <property type="molecule type" value="Genomic_DNA"/>
</dbReference>
<feature type="region of interest" description="Disordered" evidence="1">
    <location>
        <begin position="46"/>
        <end position="72"/>
    </location>
</feature>
<keyword evidence="2" id="KW-0732">Signal</keyword>
<dbReference type="InParanoid" id="A0A1E7FCL9"/>
<organism evidence="3 4">
    <name type="scientific">Fragilariopsis cylindrus CCMP1102</name>
    <dbReference type="NCBI Taxonomy" id="635003"/>
    <lineage>
        <taxon>Eukaryota</taxon>
        <taxon>Sar</taxon>
        <taxon>Stramenopiles</taxon>
        <taxon>Ochrophyta</taxon>
        <taxon>Bacillariophyta</taxon>
        <taxon>Bacillariophyceae</taxon>
        <taxon>Bacillariophycidae</taxon>
        <taxon>Bacillariales</taxon>
        <taxon>Bacillariaceae</taxon>
        <taxon>Fragilariopsis</taxon>
    </lineage>
</organism>
<sequence length="489" mass="56484">MVATNFCRSHIVPSVLFLVTFFFCDRPCLVSAGDVVINASGQVVVEEEEHQDRNHQQQQPHSDKDEDDDDDDEHAYYEFTDIDDYPYYPEEFKDHDYGDEWGMLAVTNKMKKMNVVPGHFILDDFVVGGVNLAKYEMDHPPFRLYNDFDIQSYIMDADDGLTSRLRWKELISIRNKLQRPSLSWYVDKVARKRWIAQQKQYPQPRLYFVQYKDELTETGKKEDEWTAILANLPTEHGFCAKPTHMSMTMGNWLVDIVPKLANGEVEEENGAKFTRRAQRLNNDENFDPEECADSLAEGLQREASGIESWALKNVRPGIVIEELFSNHEDRSLPPHEFCLFVIWGKVYIGQWNQVGDDRFLSGFFYRDGSSAPACPMSELPDWIPWDELVGIAEGLSQHKDMFRVDMFVGVPRYSQDSAKLRIVVSESEIHPTTMFCNPFIAEEMARLWIAGYKIGNYELIPNDEVPSDYVVKKTTPPLAALKIKQDLVK</sequence>
<evidence type="ECO:0000256" key="1">
    <source>
        <dbReference type="SAM" id="MobiDB-lite"/>
    </source>
</evidence>
<proteinExistence type="predicted"/>
<evidence type="ECO:0000313" key="3">
    <source>
        <dbReference type="EMBL" id="OEU15932.1"/>
    </source>
</evidence>
<evidence type="ECO:0000313" key="4">
    <source>
        <dbReference type="Proteomes" id="UP000095751"/>
    </source>
</evidence>
<accession>A0A1E7FCL9</accession>
<dbReference type="Proteomes" id="UP000095751">
    <property type="component" value="Unassembled WGS sequence"/>
</dbReference>
<gene>
    <name evidence="3" type="ORF">FRACYDRAFT_240627</name>
</gene>
<protein>
    <submittedName>
        <fullName evidence="3">Uncharacterized protein</fullName>
    </submittedName>
</protein>
<dbReference type="OrthoDB" id="39592at2759"/>
<evidence type="ECO:0000256" key="2">
    <source>
        <dbReference type="SAM" id="SignalP"/>
    </source>
</evidence>
<dbReference type="KEGG" id="fcy:FRACYDRAFT_240627"/>
<name>A0A1E7FCL9_9STRA</name>
<reference evidence="3 4" key="1">
    <citation type="submission" date="2016-09" db="EMBL/GenBank/DDBJ databases">
        <title>Extensive genetic diversity and differential bi-allelic expression allows diatom success in the polar Southern Ocean.</title>
        <authorList>
            <consortium name="DOE Joint Genome Institute"/>
            <person name="Mock T."/>
            <person name="Otillar R.P."/>
            <person name="Strauss J."/>
            <person name="Dupont C."/>
            <person name="Frickenhaus S."/>
            <person name="Maumus F."/>
            <person name="Mcmullan M."/>
            <person name="Sanges R."/>
            <person name="Schmutz J."/>
            <person name="Toseland A."/>
            <person name="Valas R."/>
            <person name="Veluchamy A."/>
            <person name="Ward B.J."/>
            <person name="Allen A."/>
            <person name="Barry K."/>
            <person name="Falciatore A."/>
            <person name="Ferrante M."/>
            <person name="Fortunato A.E."/>
            <person name="Gloeckner G."/>
            <person name="Gruber A."/>
            <person name="Hipkin R."/>
            <person name="Janech M."/>
            <person name="Kroth P."/>
            <person name="Leese F."/>
            <person name="Lindquist E."/>
            <person name="Lyon B.R."/>
            <person name="Martin J."/>
            <person name="Mayer C."/>
            <person name="Parker M."/>
            <person name="Quesneville H."/>
            <person name="Raymond J."/>
            <person name="Uhlig C."/>
            <person name="Valentin K.U."/>
            <person name="Worden A.Z."/>
            <person name="Armbrust E.V."/>
            <person name="Bowler C."/>
            <person name="Green B."/>
            <person name="Moulton V."/>
            <person name="Van Oosterhout C."/>
            <person name="Grigoriev I."/>
        </authorList>
    </citation>
    <scope>NUCLEOTIDE SEQUENCE [LARGE SCALE GENOMIC DNA]</scope>
    <source>
        <strain evidence="3 4">CCMP1102</strain>
    </source>
</reference>
<feature type="signal peptide" evidence="2">
    <location>
        <begin position="1"/>
        <end position="32"/>
    </location>
</feature>